<dbReference type="Proteomes" id="UP001201262">
    <property type="component" value="Unassembled WGS sequence"/>
</dbReference>
<dbReference type="GeneID" id="70249458"/>
<evidence type="ECO:0000256" key="1">
    <source>
        <dbReference type="SAM" id="MobiDB-lite"/>
    </source>
</evidence>
<feature type="signal peptide" evidence="3">
    <location>
        <begin position="1"/>
        <end position="24"/>
    </location>
</feature>
<feature type="compositionally biased region" description="Low complexity" evidence="1">
    <location>
        <begin position="109"/>
        <end position="124"/>
    </location>
</feature>
<feature type="transmembrane region" description="Helical" evidence="2">
    <location>
        <begin position="161"/>
        <end position="181"/>
    </location>
</feature>
<evidence type="ECO:0008006" key="6">
    <source>
        <dbReference type="Google" id="ProtNLM"/>
    </source>
</evidence>
<comment type="caution">
    <text evidence="4">The sequence shown here is derived from an EMBL/GenBank/DDBJ whole genome shotgun (WGS) entry which is preliminary data.</text>
</comment>
<proteinExistence type="predicted"/>
<feature type="region of interest" description="Disordered" evidence="1">
    <location>
        <begin position="232"/>
        <end position="258"/>
    </location>
</feature>
<reference evidence="4" key="1">
    <citation type="submission" date="2021-12" db="EMBL/GenBank/DDBJ databases">
        <title>Convergent genome expansion in fungi linked to evolution of root-endophyte symbiosis.</title>
        <authorList>
            <consortium name="DOE Joint Genome Institute"/>
            <person name="Ke Y.-H."/>
            <person name="Bonito G."/>
            <person name="Liao H.-L."/>
            <person name="Looney B."/>
            <person name="Rojas-Flechas A."/>
            <person name="Nash J."/>
            <person name="Hameed K."/>
            <person name="Schadt C."/>
            <person name="Martin F."/>
            <person name="Crous P.W."/>
            <person name="Miettinen O."/>
            <person name="Magnuson J.K."/>
            <person name="Labbe J."/>
            <person name="Jacobson D."/>
            <person name="Doktycz M.J."/>
            <person name="Veneault-Fourrey C."/>
            <person name="Kuo A."/>
            <person name="Mondo S."/>
            <person name="Calhoun S."/>
            <person name="Riley R."/>
            <person name="Ohm R."/>
            <person name="LaButti K."/>
            <person name="Andreopoulos B."/>
            <person name="Pangilinan J."/>
            <person name="Nolan M."/>
            <person name="Tritt A."/>
            <person name="Clum A."/>
            <person name="Lipzen A."/>
            <person name="Daum C."/>
            <person name="Barry K."/>
            <person name="Grigoriev I.V."/>
            <person name="Vilgalys R."/>
        </authorList>
    </citation>
    <scope>NUCLEOTIDE SEQUENCE</scope>
    <source>
        <strain evidence="4">PMI_201</strain>
    </source>
</reference>
<feature type="compositionally biased region" description="Gly residues" evidence="1">
    <location>
        <begin position="125"/>
        <end position="149"/>
    </location>
</feature>
<evidence type="ECO:0000313" key="4">
    <source>
        <dbReference type="EMBL" id="KAH8690601.1"/>
    </source>
</evidence>
<evidence type="ECO:0000256" key="2">
    <source>
        <dbReference type="SAM" id="Phobius"/>
    </source>
</evidence>
<feature type="region of interest" description="Disordered" evidence="1">
    <location>
        <begin position="60"/>
        <end position="154"/>
    </location>
</feature>
<keyword evidence="2" id="KW-0812">Transmembrane</keyword>
<keyword evidence="5" id="KW-1185">Reference proteome</keyword>
<gene>
    <name evidence="4" type="ORF">BGW36DRAFT_411425</name>
</gene>
<sequence>MAGRPYIHFLLLCHVFCLSGSVVAIDAPQDLCYSKTNSYIVSSGSESDGNCVMATLSERKSESYVVQTDETFPDEPQSNTKKYTRVQEDVTLFPENNKASESNNKAGDGQSNSNSGNSGNNNNSGNGGNSGNSGGKGNQGGSKGSGSSGSSGLSTGAKASIGVGVGLGAIGIIAGIVTYFLRYRNRIRGSQNGKKQKSRDIEEPSLTAYMYSAQRKDNSAENVRTPLVEAPNSISLATIEPPKGKKEGESEQLSELPA</sequence>
<keyword evidence="2" id="KW-0472">Membrane</keyword>
<evidence type="ECO:0000313" key="5">
    <source>
        <dbReference type="Proteomes" id="UP001201262"/>
    </source>
</evidence>
<accession>A0AAD4KL04</accession>
<keyword evidence="3" id="KW-0732">Signal</keyword>
<evidence type="ECO:0000256" key="3">
    <source>
        <dbReference type="SAM" id="SignalP"/>
    </source>
</evidence>
<name>A0AAD4KL04_9EURO</name>
<feature type="chain" id="PRO_5042170038" description="Mid2 domain-containing protein" evidence="3">
    <location>
        <begin position="25"/>
        <end position="258"/>
    </location>
</feature>
<dbReference type="EMBL" id="JAJTJA010000013">
    <property type="protein sequence ID" value="KAH8690601.1"/>
    <property type="molecule type" value="Genomic_DNA"/>
</dbReference>
<organism evidence="4 5">
    <name type="scientific">Talaromyces proteolyticus</name>
    <dbReference type="NCBI Taxonomy" id="1131652"/>
    <lineage>
        <taxon>Eukaryota</taxon>
        <taxon>Fungi</taxon>
        <taxon>Dikarya</taxon>
        <taxon>Ascomycota</taxon>
        <taxon>Pezizomycotina</taxon>
        <taxon>Eurotiomycetes</taxon>
        <taxon>Eurotiomycetidae</taxon>
        <taxon>Eurotiales</taxon>
        <taxon>Trichocomaceae</taxon>
        <taxon>Talaromyces</taxon>
        <taxon>Talaromyces sect. Bacilispori</taxon>
    </lineage>
</organism>
<dbReference type="AlphaFoldDB" id="A0AAD4KL04"/>
<protein>
    <recommendedName>
        <fullName evidence="6">Mid2 domain-containing protein</fullName>
    </recommendedName>
</protein>
<dbReference type="RefSeq" id="XP_046066797.1">
    <property type="nucleotide sequence ID" value="XM_046219171.1"/>
</dbReference>
<feature type="compositionally biased region" description="Polar residues" evidence="1">
    <location>
        <begin position="64"/>
        <end position="81"/>
    </location>
</feature>
<keyword evidence="2" id="KW-1133">Transmembrane helix</keyword>